<accession>A0A1F6DF91</accession>
<name>A0A1F6DF91_9BACT</name>
<sequence>MNENIKAITIPAIIMAVFAIALGWRYVLAWTGPTQSPANGNIEAPITSLGVEQVKSGDLAVTDFVADSVTVGAVNNVGAVTSPKFCIGTKCITSWW</sequence>
<proteinExistence type="predicted"/>
<keyword evidence="1" id="KW-0472">Membrane</keyword>
<dbReference type="Proteomes" id="UP000178042">
    <property type="component" value="Unassembled WGS sequence"/>
</dbReference>
<evidence type="ECO:0000313" key="3">
    <source>
        <dbReference type="Proteomes" id="UP000178042"/>
    </source>
</evidence>
<protein>
    <submittedName>
        <fullName evidence="2">Uncharacterized protein</fullName>
    </submittedName>
</protein>
<reference evidence="2 3" key="1">
    <citation type="journal article" date="2016" name="Nat. Commun.">
        <title>Thousands of microbial genomes shed light on interconnected biogeochemical processes in an aquifer system.</title>
        <authorList>
            <person name="Anantharaman K."/>
            <person name="Brown C.T."/>
            <person name="Hug L.A."/>
            <person name="Sharon I."/>
            <person name="Castelle C.J."/>
            <person name="Probst A.J."/>
            <person name="Thomas B.C."/>
            <person name="Singh A."/>
            <person name="Wilkins M.J."/>
            <person name="Karaoz U."/>
            <person name="Brodie E.L."/>
            <person name="Williams K.H."/>
            <person name="Hubbard S.S."/>
            <person name="Banfield J.F."/>
        </authorList>
    </citation>
    <scope>NUCLEOTIDE SEQUENCE [LARGE SCALE GENOMIC DNA]</scope>
</reference>
<evidence type="ECO:0000256" key="1">
    <source>
        <dbReference type="SAM" id="Phobius"/>
    </source>
</evidence>
<organism evidence="2 3">
    <name type="scientific">Candidatus Kaiserbacteria bacterium RIFCSPHIGHO2_02_FULL_49_16</name>
    <dbReference type="NCBI Taxonomy" id="1798490"/>
    <lineage>
        <taxon>Bacteria</taxon>
        <taxon>Candidatus Kaiseribacteriota</taxon>
    </lineage>
</organism>
<evidence type="ECO:0000313" key="2">
    <source>
        <dbReference type="EMBL" id="OGG60099.1"/>
    </source>
</evidence>
<comment type="caution">
    <text evidence="2">The sequence shown here is derived from an EMBL/GenBank/DDBJ whole genome shotgun (WGS) entry which is preliminary data.</text>
</comment>
<keyword evidence="1" id="KW-1133">Transmembrane helix</keyword>
<dbReference type="AlphaFoldDB" id="A0A1F6DF91"/>
<gene>
    <name evidence="2" type="ORF">A3C86_00915</name>
</gene>
<dbReference type="EMBL" id="MFLD01000020">
    <property type="protein sequence ID" value="OGG60099.1"/>
    <property type="molecule type" value="Genomic_DNA"/>
</dbReference>
<feature type="transmembrane region" description="Helical" evidence="1">
    <location>
        <begin position="7"/>
        <end position="27"/>
    </location>
</feature>
<keyword evidence="1" id="KW-0812">Transmembrane</keyword>